<keyword evidence="1" id="KW-0378">Hydrolase</keyword>
<organism evidence="3 4">
    <name type="scientific">Megamonas funiformis YIT 11815</name>
    <dbReference type="NCBI Taxonomy" id="742816"/>
    <lineage>
        <taxon>Bacteria</taxon>
        <taxon>Bacillati</taxon>
        <taxon>Bacillota</taxon>
        <taxon>Negativicutes</taxon>
        <taxon>Selenomonadales</taxon>
        <taxon>Selenomonadaceae</taxon>
        <taxon>Megamonas</taxon>
    </lineage>
</organism>
<dbReference type="CDD" id="cd02696">
    <property type="entry name" value="MurNAc-LAA"/>
    <property type="match status" value="1"/>
</dbReference>
<comment type="caution">
    <text evidence="3">The sequence shown here is derived from an EMBL/GenBank/DDBJ whole genome shotgun (WGS) entry which is preliminary data.</text>
</comment>
<dbReference type="InterPro" id="IPR002508">
    <property type="entry name" value="MurNAc-LAA_cat"/>
</dbReference>
<dbReference type="InterPro" id="IPR050695">
    <property type="entry name" value="N-acetylmuramoyl_amidase_3"/>
</dbReference>
<protein>
    <recommendedName>
        <fullName evidence="2">MurNAc-LAA domain-containing protein</fullName>
    </recommendedName>
</protein>
<gene>
    <name evidence="3" type="ORF">HMPREF9454_00923</name>
</gene>
<dbReference type="RefSeq" id="WP_008538195.1">
    <property type="nucleotide sequence ID" value="NZ_JH601090.1"/>
</dbReference>
<accession>A0ABN0EJE0</accession>
<dbReference type="PANTHER" id="PTHR30404:SF0">
    <property type="entry name" value="N-ACETYLMURAMOYL-L-ALANINE AMIDASE AMIC"/>
    <property type="match status" value="1"/>
</dbReference>
<proteinExistence type="predicted"/>
<evidence type="ECO:0000259" key="2">
    <source>
        <dbReference type="SMART" id="SM00646"/>
    </source>
</evidence>
<dbReference type="Pfam" id="PF01520">
    <property type="entry name" value="Amidase_3"/>
    <property type="match status" value="1"/>
</dbReference>
<dbReference type="Gene3D" id="3.40.630.40">
    <property type="entry name" value="Zn-dependent exopeptidases"/>
    <property type="match status" value="1"/>
</dbReference>
<feature type="domain" description="MurNAc-LAA" evidence="2">
    <location>
        <begin position="66"/>
        <end position="176"/>
    </location>
</feature>
<sequence length="182" mass="19598">MLRIFINPGHDMDLDPGACANGIREVDIALAIGEKVKKTMEVIGYPCQLLQSDNLNGETEGKPNVCATANNSSADIFVSIHCNSAVNASAKGTETLVYALDGGKSNILAKCIQAQIVNSLSTVDRGVKARPDLCVLRETSMPAVLVETAFISNEEDAYKLMYRIEEFANAISRGITDAEKLF</sequence>
<dbReference type="SUPFAM" id="SSF53187">
    <property type="entry name" value="Zn-dependent exopeptidases"/>
    <property type="match status" value="1"/>
</dbReference>
<keyword evidence="4" id="KW-1185">Reference proteome</keyword>
<dbReference type="SMART" id="SM00646">
    <property type="entry name" value="Ami_3"/>
    <property type="match status" value="1"/>
</dbReference>
<reference evidence="3 4" key="1">
    <citation type="submission" date="2012-01" db="EMBL/GenBank/DDBJ databases">
        <title>The Genome Sequence of Megamonas funiformis YIT 11815.</title>
        <authorList>
            <consortium name="The Broad Institute Genome Sequencing Platform"/>
            <person name="Earl A."/>
            <person name="Ward D."/>
            <person name="Feldgarden M."/>
            <person name="Gevers D."/>
            <person name="Morotomi M."/>
            <person name="Young S.K."/>
            <person name="Zeng Q."/>
            <person name="Gargeya S."/>
            <person name="Fitzgerald M."/>
            <person name="Haas B."/>
            <person name="Abouelleil A."/>
            <person name="Alvarado L."/>
            <person name="Arachchi H.M."/>
            <person name="Berlin A."/>
            <person name="Chapman S.B."/>
            <person name="Gearin G."/>
            <person name="Goldberg J."/>
            <person name="Griggs A."/>
            <person name="Gujja S."/>
            <person name="Hansen M."/>
            <person name="Heiman D."/>
            <person name="Howarth C."/>
            <person name="Larimer J."/>
            <person name="Lui A."/>
            <person name="MacDonald P.J.P."/>
            <person name="McCowen C."/>
            <person name="Montmayeur A."/>
            <person name="Murphy C."/>
            <person name="Neiman D."/>
            <person name="Pearson M."/>
            <person name="Priest M."/>
            <person name="Roberts A."/>
            <person name="Saif S."/>
            <person name="Shea T."/>
            <person name="Sisk P."/>
            <person name="Stolte C."/>
            <person name="Sykes S."/>
            <person name="Wortman J."/>
            <person name="Nusbaum C."/>
            <person name="Birren B."/>
        </authorList>
    </citation>
    <scope>NUCLEOTIDE SEQUENCE [LARGE SCALE GENOMIC DNA]</scope>
    <source>
        <strain evidence="3 4">YIT 11815</strain>
    </source>
</reference>
<dbReference type="GeneID" id="62778367"/>
<name>A0ABN0EJE0_9FIRM</name>
<evidence type="ECO:0000256" key="1">
    <source>
        <dbReference type="ARBA" id="ARBA00022801"/>
    </source>
</evidence>
<evidence type="ECO:0000313" key="3">
    <source>
        <dbReference type="EMBL" id="EHR37998.1"/>
    </source>
</evidence>
<dbReference type="EMBL" id="ADMB01000044">
    <property type="protein sequence ID" value="EHR37998.1"/>
    <property type="molecule type" value="Genomic_DNA"/>
</dbReference>
<dbReference type="Proteomes" id="UP000005963">
    <property type="component" value="Unassembled WGS sequence"/>
</dbReference>
<evidence type="ECO:0000313" key="4">
    <source>
        <dbReference type="Proteomes" id="UP000005963"/>
    </source>
</evidence>
<dbReference type="PANTHER" id="PTHR30404">
    <property type="entry name" value="N-ACETYLMURAMOYL-L-ALANINE AMIDASE"/>
    <property type="match status" value="1"/>
</dbReference>